<name>A0AAJ8BVW6_ASPNG</name>
<protein>
    <submittedName>
        <fullName evidence="2">Uncharacterized protein</fullName>
    </submittedName>
</protein>
<dbReference type="RefSeq" id="XP_059603928.1">
    <property type="nucleotide sequence ID" value="XM_059748907.1"/>
</dbReference>
<dbReference type="KEGG" id="ang:An08g02750"/>
<feature type="region of interest" description="Disordered" evidence="1">
    <location>
        <begin position="1"/>
        <end position="29"/>
    </location>
</feature>
<reference evidence="2" key="1">
    <citation type="submission" date="2025-02" db="EMBL/GenBank/DDBJ databases">
        <authorList>
            <consortium name="NCBI Genome Project"/>
        </authorList>
    </citation>
    <scope>NUCLEOTIDE SEQUENCE</scope>
</reference>
<dbReference type="AlphaFoldDB" id="A0AAJ8BVW6"/>
<reference evidence="2" key="2">
    <citation type="submission" date="2025-08" db="UniProtKB">
        <authorList>
            <consortium name="RefSeq"/>
        </authorList>
    </citation>
    <scope>IDENTIFICATION</scope>
</reference>
<dbReference type="VEuPathDB" id="FungiDB:An08g02750"/>
<evidence type="ECO:0000256" key="1">
    <source>
        <dbReference type="SAM" id="MobiDB-lite"/>
    </source>
</evidence>
<accession>A0AAJ8BVW6</accession>
<organism evidence="2">
    <name type="scientific">Aspergillus niger</name>
    <dbReference type="NCBI Taxonomy" id="5061"/>
    <lineage>
        <taxon>Eukaryota</taxon>
        <taxon>Fungi</taxon>
        <taxon>Dikarya</taxon>
        <taxon>Ascomycota</taxon>
        <taxon>Pezizomycotina</taxon>
        <taxon>Eurotiomycetes</taxon>
        <taxon>Eurotiomycetidae</taxon>
        <taxon>Eurotiales</taxon>
        <taxon>Aspergillaceae</taxon>
        <taxon>Aspergillus</taxon>
        <taxon>Aspergillus subgen. Circumdati</taxon>
    </lineage>
</organism>
<gene>
    <name evidence="2" type="ORF">An08g02750</name>
</gene>
<evidence type="ECO:0000313" key="2">
    <source>
        <dbReference type="RefSeq" id="XP_059603928.1"/>
    </source>
</evidence>
<sequence>MIHNNNPQGEKENVGSGRRTAAPHCHGPPQGYTVQTGVSLFYHGSGLKPNHIASHHMQEIRKSGDQCTGSVTMWLGVELVRVITARVQNAPATSLVSRSNIQASLLVKQKMTAYLWGQSVTWVSRLPLTRTAVFRLPRYRVGLDSDRPSGLEASWSRDGRDSMKMKKTGVKKYERSCRNVESSLMRIDQQQWPSGQ</sequence>
<dbReference type="GeneID" id="84591616"/>
<proteinExistence type="predicted"/>